<accession>A0ABZ1IBS1</accession>
<evidence type="ECO:0000313" key="2">
    <source>
        <dbReference type="Proteomes" id="UP001330812"/>
    </source>
</evidence>
<evidence type="ECO:0000313" key="1">
    <source>
        <dbReference type="EMBL" id="WSE31919.1"/>
    </source>
</evidence>
<evidence type="ECO:0008006" key="3">
    <source>
        <dbReference type="Google" id="ProtNLM"/>
    </source>
</evidence>
<name>A0ABZ1IBS1_9PSEU</name>
<protein>
    <recommendedName>
        <fullName evidence="3">Single-stranded DNA-binding protein</fullName>
    </recommendedName>
</protein>
<keyword evidence="2" id="KW-1185">Reference proteome</keyword>
<sequence length="102" mass="11305">MALSFVVDGWVDRDYSVRGCDESGKVRVRVDVFHREAPAEFTAGLVLKLEGVLQTPSHEVVVHGSDDRATLRVGVFSEVQDVRVFGEDGPWVERVVIVVAPR</sequence>
<dbReference type="Proteomes" id="UP001330812">
    <property type="component" value="Chromosome"/>
</dbReference>
<organism evidence="1 2">
    <name type="scientific">Amycolatopsis rhabdoformis</name>
    <dbReference type="NCBI Taxonomy" id="1448059"/>
    <lineage>
        <taxon>Bacteria</taxon>
        <taxon>Bacillati</taxon>
        <taxon>Actinomycetota</taxon>
        <taxon>Actinomycetes</taxon>
        <taxon>Pseudonocardiales</taxon>
        <taxon>Pseudonocardiaceae</taxon>
        <taxon>Amycolatopsis</taxon>
    </lineage>
</organism>
<gene>
    <name evidence="1" type="ORF">VSH64_07325</name>
</gene>
<dbReference type="EMBL" id="CP142149">
    <property type="protein sequence ID" value="WSE31919.1"/>
    <property type="molecule type" value="Genomic_DNA"/>
</dbReference>
<proteinExistence type="predicted"/>
<dbReference type="RefSeq" id="WP_326834727.1">
    <property type="nucleotide sequence ID" value="NZ_CP142149.1"/>
</dbReference>
<reference evidence="1 2" key="1">
    <citation type="journal article" date="2015" name="Int. J. Syst. Evol. Microbiol.">
        <title>Amycolatopsis rhabdoformis sp. nov., an actinomycete isolated from a tropical forest soil.</title>
        <authorList>
            <person name="Souza W.R."/>
            <person name="Silva R.E."/>
            <person name="Goodfellow M."/>
            <person name="Busarakam K."/>
            <person name="Figueiro F.S."/>
            <person name="Ferreira D."/>
            <person name="Rodrigues-Filho E."/>
            <person name="Moraes L.A.B."/>
            <person name="Zucchi T.D."/>
        </authorList>
    </citation>
    <scope>NUCLEOTIDE SEQUENCE [LARGE SCALE GENOMIC DNA]</scope>
    <source>
        <strain evidence="1 2">NCIMB 14900</strain>
    </source>
</reference>